<dbReference type="InterPro" id="IPR015943">
    <property type="entry name" value="WD40/YVTN_repeat-like_dom_sf"/>
</dbReference>
<dbReference type="PANTHER" id="PTHR47199">
    <property type="entry name" value="PHOTOSYSTEM II STABILITY/ASSEMBLY FACTOR HCF136, CHLOROPLASTIC"/>
    <property type="match status" value="1"/>
</dbReference>
<dbReference type="eggNOG" id="COG4447">
    <property type="taxonomic scope" value="Bacteria"/>
</dbReference>
<dbReference type="AlphaFoldDB" id="A2SP61"/>
<dbReference type="HOGENOM" id="CLU_063224_0_0_4"/>
<proteinExistence type="predicted"/>
<dbReference type="KEGG" id="mpt:Mpe_B0584"/>
<evidence type="ECO:0000313" key="3">
    <source>
        <dbReference type="Proteomes" id="UP000000366"/>
    </source>
</evidence>
<evidence type="ECO:0000259" key="1">
    <source>
        <dbReference type="Pfam" id="PF25852"/>
    </source>
</evidence>
<dbReference type="Proteomes" id="UP000000366">
    <property type="component" value="Plasmid RPME01"/>
</dbReference>
<geneLocation type="plasmid" evidence="2 3">
    <name>RPME01</name>
</geneLocation>
<dbReference type="SUPFAM" id="SSF110296">
    <property type="entry name" value="Oligoxyloglucan reducing end-specific cellobiohydrolase"/>
    <property type="match status" value="1"/>
</dbReference>
<dbReference type="InterPro" id="IPR058667">
    <property type="entry name" value="DUF6242_C"/>
</dbReference>
<dbReference type="Gene3D" id="2.130.10.10">
    <property type="entry name" value="YVTN repeat-like/Quinoprotein amine dehydrogenase"/>
    <property type="match status" value="2"/>
</dbReference>
<gene>
    <name evidence="2" type="ordered locus">Mpe_B0584</name>
</gene>
<keyword evidence="3" id="KW-1185">Reference proteome</keyword>
<evidence type="ECO:0000313" key="2">
    <source>
        <dbReference type="EMBL" id="ABM97350.1"/>
    </source>
</evidence>
<feature type="domain" description="DUF6242" evidence="1">
    <location>
        <begin position="186"/>
        <end position="280"/>
    </location>
</feature>
<dbReference type="PANTHER" id="PTHR47199:SF2">
    <property type="entry name" value="PHOTOSYSTEM II STABILITY_ASSEMBLY FACTOR HCF136, CHLOROPLASTIC"/>
    <property type="match status" value="1"/>
</dbReference>
<dbReference type="EMBL" id="CP000556">
    <property type="protein sequence ID" value="ABM97350.1"/>
    <property type="molecule type" value="Genomic_DNA"/>
</dbReference>
<accession>A2SP61</accession>
<dbReference type="Pfam" id="PF25852">
    <property type="entry name" value="DUF6242_C"/>
    <property type="match status" value="1"/>
</dbReference>
<keyword evidence="2" id="KW-0614">Plasmid</keyword>
<name>A2SP61_METPP</name>
<sequence>MLCGGAPSTVAQTDAGTPVPAGVQQIRHGTAHDALYDVAFEGERGIAVGAFGTVLVTADGGATWLAQPFPMKRLALMSVAMRGGKCIAVGQTGVVYAAADCRNWKAAPPITKSRLLSVGVNRQGVAYAVGAFGTILKSTDWGNSWTAQTVDWSSITQDGAEPHLYDIHVADDGTATVVGEFELVMRTTDGKQWKALHKGERSLFGLAVVEGGKVYASGQSGALLTSADGGATWESRKTGTGAILTGVYATAQGDVLASGINAVVVSRNGGSTWAAVDSKLVRNAWYQALGASKSAGGKQRLVAVGAGGSILEVDL</sequence>
<protein>
    <recommendedName>
        <fullName evidence="1">DUF6242 domain-containing protein</fullName>
    </recommendedName>
</protein>
<reference evidence="2 3" key="1">
    <citation type="journal article" date="2007" name="J. Bacteriol.">
        <title>Whole-genome analysis of the methyl tert-butyl ether-degrading beta-proteobacterium Methylibium petroleiphilum PM1.</title>
        <authorList>
            <person name="Kane S.R."/>
            <person name="Chakicherla A.Y."/>
            <person name="Chain P.S.G."/>
            <person name="Schmidt R."/>
            <person name="Shin M.W."/>
            <person name="Legler T.C."/>
            <person name="Scow K.M."/>
            <person name="Larimer F.W."/>
            <person name="Lucas S.M."/>
            <person name="Richardson P.M."/>
            <person name="Hristova K.R."/>
        </authorList>
    </citation>
    <scope>NUCLEOTIDE SEQUENCE [LARGE SCALE GENOMIC DNA]</scope>
    <source>
        <strain evidence="3">ATCC BAA-1232 / LMG 22953 / PM1</strain>
        <plasmid evidence="2 3">RPME01</plasmid>
    </source>
</reference>
<organism evidence="2 3">
    <name type="scientific">Methylibium petroleiphilum (strain ATCC BAA-1232 / LMG 22953 / PM1)</name>
    <dbReference type="NCBI Taxonomy" id="420662"/>
    <lineage>
        <taxon>Bacteria</taxon>
        <taxon>Pseudomonadati</taxon>
        <taxon>Pseudomonadota</taxon>
        <taxon>Betaproteobacteria</taxon>
        <taxon>Burkholderiales</taxon>
        <taxon>Sphaerotilaceae</taxon>
        <taxon>Methylibium</taxon>
    </lineage>
</organism>